<dbReference type="Proteomes" id="UP001061958">
    <property type="component" value="Unassembled WGS sequence"/>
</dbReference>
<dbReference type="InterPro" id="IPR001005">
    <property type="entry name" value="SANT/Myb"/>
</dbReference>
<keyword evidence="3" id="KW-0804">Transcription</keyword>
<dbReference type="GO" id="GO:0042796">
    <property type="term" value="P:snRNA transcription by RNA polymerase III"/>
    <property type="evidence" value="ECO:0007669"/>
    <property type="project" value="TreeGrafter"/>
</dbReference>
<evidence type="ECO:0000256" key="4">
    <source>
        <dbReference type="ARBA" id="ARBA00023242"/>
    </source>
</evidence>
<sequence>MLSLLARIERVYQYTRHPLQTNFGYFLHNSSYFGIIKKGVPWTPEEDQKLLELLHSLKGVRKWTTLEEYFPERTHLAIRSRARTLVGSRSVSRAPFSQQEDERLLELVETHGEDFLTIGSFMEKRSPYQCSRRWFLYLKPTNEKAKSLNSRPVRHWRQLYDTFVSTATNKSFSN</sequence>
<organism evidence="7 8">
    <name type="scientific">Galdieria partita</name>
    <dbReference type="NCBI Taxonomy" id="83374"/>
    <lineage>
        <taxon>Eukaryota</taxon>
        <taxon>Rhodophyta</taxon>
        <taxon>Bangiophyceae</taxon>
        <taxon>Galdieriales</taxon>
        <taxon>Galdieriaceae</taxon>
        <taxon>Galdieria</taxon>
    </lineage>
</organism>
<feature type="domain" description="Myb-like" evidence="5">
    <location>
        <begin position="88"/>
        <end position="138"/>
    </location>
</feature>
<dbReference type="SUPFAM" id="SSF46689">
    <property type="entry name" value="Homeodomain-like"/>
    <property type="match status" value="1"/>
</dbReference>
<reference evidence="7" key="2">
    <citation type="submission" date="2022-01" db="EMBL/GenBank/DDBJ databases">
        <authorList>
            <person name="Hirooka S."/>
            <person name="Miyagishima S.Y."/>
        </authorList>
    </citation>
    <scope>NUCLEOTIDE SEQUENCE</scope>
    <source>
        <strain evidence="7">NBRC 102759</strain>
    </source>
</reference>
<evidence type="ECO:0000256" key="2">
    <source>
        <dbReference type="ARBA" id="ARBA00023125"/>
    </source>
</evidence>
<evidence type="ECO:0000256" key="3">
    <source>
        <dbReference type="ARBA" id="ARBA00023163"/>
    </source>
</evidence>
<protein>
    <recommendedName>
        <fullName evidence="9">Myb-like DNA-binding domain containing protein</fullName>
    </recommendedName>
</protein>
<evidence type="ECO:0000313" key="8">
    <source>
        <dbReference type="Proteomes" id="UP001061958"/>
    </source>
</evidence>
<evidence type="ECO:0000256" key="1">
    <source>
        <dbReference type="ARBA" id="ARBA00023015"/>
    </source>
</evidence>
<evidence type="ECO:0000313" key="7">
    <source>
        <dbReference type="EMBL" id="GJQ09840.1"/>
    </source>
</evidence>
<gene>
    <name evidence="7" type="ORF">GpartN1_g1631.t1</name>
</gene>
<feature type="domain" description="HTH myb-type" evidence="6">
    <location>
        <begin position="34"/>
        <end position="90"/>
    </location>
</feature>
<dbReference type="GO" id="GO:0001006">
    <property type="term" value="F:RNA polymerase III type 3 promoter sequence-specific DNA binding"/>
    <property type="evidence" value="ECO:0007669"/>
    <property type="project" value="TreeGrafter"/>
</dbReference>
<dbReference type="InterPro" id="IPR009057">
    <property type="entry name" value="Homeodomain-like_sf"/>
</dbReference>
<dbReference type="OrthoDB" id="2143914at2759"/>
<proteinExistence type="predicted"/>
<dbReference type="CDD" id="cd00167">
    <property type="entry name" value="SANT"/>
    <property type="match status" value="2"/>
</dbReference>
<dbReference type="AlphaFoldDB" id="A0A9C7PSR1"/>
<keyword evidence="4" id="KW-0539">Nucleus</keyword>
<accession>A0A9C7PSR1</accession>
<evidence type="ECO:0000259" key="6">
    <source>
        <dbReference type="PROSITE" id="PS51294"/>
    </source>
</evidence>
<dbReference type="PROSITE" id="PS51294">
    <property type="entry name" value="HTH_MYB"/>
    <property type="match status" value="2"/>
</dbReference>
<comment type="caution">
    <text evidence="7">The sequence shown here is derived from an EMBL/GenBank/DDBJ whole genome shotgun (WGS) entry which is preliminary data.</text>
</comment>
<dbReference type="GO" id="GO:0019185">
    <property type="term" value="C:snRNA-activating protein complex"/>
    <property type="evidence" value="ECO:0007669"/>
    <property type="project" value="TreeGrafter"/>
</dbReference>
<reference evidence="7" key="1">
    <citation type="journal article" date="2022" name="Proc. Natl. Acad. Sci. U.S.A.">
        <title>Life cycle and functional genomics of the unicellular red alga Galdieria for elucidating algal and plant evolution and industrial use.</title>
        <authorList>
            <person name="Hirooka S."/>
            <person name="Itabashi T."/>
            <person name="Ichinose T.M."/>
            <person name="Onuma R."/>
            <person name="Fujiwara T."/>
            <person name="Yamashita S."/>
            <person name="Jong L.W."/>
            <person name="Tomita R."/>
            <person name="Iwane A.H."/>
            <person name="Miyagishima S.Y."/>
        </authorList>
    </citation>
    <scope>NUCLEOTIDE SEQUENCE</scope>
    <source>
        <strain evidence="7">NBRC 102759</strain>
    </source>
</reference>
<keyword evidence="2" id="KW-0238">DNA-binding</keyword>
<keyword evidence="8" id="KW-1185">Reference proteome</keyword>
<dbReference type="PANTHER" id="PTHR46621:SF1">
    <property type="entry name" value="SNRNA-ACTIVATING PROTEIN COMPLEX SUBUNIT 4"/>
    <property type="match status" value="1"/>
</dbReference>
<dbReference type="PROSITE" id="PS50090">
    <property type="entry name" value="MYB_LIKE"/>
    <property type="match status" value="2"/>
</dbReference>
<dbReference type="GO" id="GO:0042795">
    <property type="term" value="P:snRNA transcription by RNA polymerase II"/>
    <property type="evidence" value="ECO:0007669"/>
    <property type="project" value="TreeGrafter"/>
</dbReference>
<dbReference type="Gene3D" id="1.10.10.60">
    <property type="entry name" value="Homeodomain-like"/>
    <property type="match status" value="2"/>
</dbReference>
<dbReference type="GO" id="GO:0000978">
    <property type="term" value="F:RNA polymerase II cis-regulatory region sequence-specific DNA binding"/>
    <property type="evidence" value="ECO:0007669"/>
    <property type="project" value="TreeGrafter"/>
</dbReference>
<dbReference type="SMART" id="SM00717">
    <property type="entry name" value="SANT"/>
    <property type="match status" value="2"/>
</dbReference>
<evidence type="ECO:0008006" key="9">
    <source>
        <dbReference type="Google" id="ProtNLM"/>
    </source>
</evidence>
<name>A0A9C7PSR1_9RHOD</name>
<dbReference type="InterPro" id="IPR017930">
    <property type="entry name" value="Myb_dom"/>
</dbReference>
<feature type="domain" description="Myb-like" evidence="5">
    <location>
        <begin position="41"/>
        <end position="86"/>
    </location>
</feature>
<keyword evidence="1" id="KW-0805">Transcription regulation</keyword>
<dbReference type="Pfam" id="PF00249">
    <property type="entry name" value="Myb_DNA-binding"/>
    <property type="match status" value="2"/>
</dbReference>
<dbReference type="PANTHER" id="PTHR46621">
    <property type="entry name" value="SNRNA-ACTIVATING PROTEIN COMPLEX SUBUNIT 4"/>
    <property type="match status" value="1"/>
</dbReference>
<dbReference type="EMBL" id="BQMJ01000011">
    <property type="protein sequence ID" value="GJQ09840.1"/>
    <property type="molecule type" value="Genomic_DNA"/>
</dbReference>
<dbReference type="InterPro" id="IPR051575">
    <property type="entry name" value="Myb-like_DNA-bd"/>
</dbReference>
<evidence type="ECO:0000259" key="5">
    <source>
        <dbReference type="PROSITE" id="PS50090"/>
    </source>
</evidence>
<feature type="domain" description="HTH myb-type" evidence="6">
    <location>
        <begin position="91"/>
        <end position="142"/>
    </location>
</feature>